<proteinExistence type="predicted"/>
<keyword evidence="1" id="KW-0472">Membrane</keyword>
<evidence type="ECO:0000256" key="1">
    <source>
        <dbReference type="SAM" id="Phobius"/>
    </source>
</evidence>
<name>A0AAW1R904_9CHLO</name>
<sequence length="127" mass="13693">MTFAQSLELAGKQAPFLGVFFGALGAAWWAGARYGAQERFSTRRALAAPEERRALDERSVLAVEAAGGHHEQRARYRGRAGCSLCAAAIMSVRAHHHKALCVVEGRLLEELHKVCEAAAALLPADIL</sequence>
<keyword evidence="1" id="KW-1133">Transmembrane helix</keyword>
<keyword evidence="1" id="KW-0812">Transmembrane</keyword>
<keyword evidence="3" id="KW-1185">Reference proteome</keyword>
<dbReference type="Proteomes" id="UP001489004">
    <property type="component" value="Unassembled WGS sequence"/>
</dbReference>
<dbReference type="EMBL" id="JALJOR010000001">
    <property type="protein sequence ID" value="KAK9830023.1"/>
    <property type="molecule type" value="Genomic_DNA"/>
</dbReference>
<protein>
    <submittedName>
        <fullName evidence="2">Uncharacterized protein</fullName>
    </submittedName>
</protein>
<accession>A0AAW1R904</accession>
<comment type="caution">
    <text evidence="2">The sequence shown here is derived from an EMBL/GenBank/DDBJ whole genome shotgun (WGS) entry which is preliminary data.</text>
</comment>
<gene>
    <name evidence="2" type="ORF">WJX72_009263</name>
</gene>
<organism evidence="2 3">
    <name type="scientific">[Myrmecia] bisecta</name>
    <dbReference type="NCBI Taxonomy" id="41462"/>
    <lineage>
        <taxon>Eukaryota</taxon>
        <taxon>Viridiplantae</taxon>
        <taxon>Chlorophyta</taxon>
        <taxon>core chlorophytes</taxon>
        <taxon>Trebouxiophyceae</taxon>
        <taxon>Trebouxiales</taxon>
        <taxon>Trebouxiaceae</taxon>
        <taxon>Myrmecia</taxon>
    </lineage>
</organism>
<evidence type="ECO:0000313" key="2">
    <source>
        <dbReference type="EMBL" id="KAK9830023.1"/>
    </source>
</evidence>
<evidence type="ECO:0000313" key="3">
    <source>
        <dbReference type="Proteomes" id="UP001489004"/>
    </source>
</evidence>
<feature type="transmembrane region" description="Helical" evidence="1">
    <location>
        <begin position="16"/>
        <end position="36"/>
    </location>
</feature>
<reference evidence="2 3" key="1">
    <citation type="journal article" date="2024" name="Nat. Commun.">
        <title>Phylogenomics reveals the evolutionary origins of lichenization in chlorophyte algae.</title>
        <authorList>
            <person name="Puginier C."/>
            <person name="Libourel C."/>
            <person name="Otte J."/>
            <person name="Skaloud P."/>
            <person name="Haon M."/>
            <person name="Grisel S."/>
            <person name="Petersen M."/>
            <person name="Berrin J.G."/>
            <person name="Delaux P.M."/>
            <person name="Dal Grande F."/>
            <person name="Keller J."/>
        </authorList>
    </citation>
    <scope>NUCLEOTIDE SEQUENCE [LARGE SCALE GENOMIC DNA]</scope>
    <source>
        <strain evidence="2 3">SAG 2043</strain>
    </source>
</reference>
<dbReference type="AlphaFoldDB" id="A0AAW1R904"/>